<dbReference type="EMBL" id="CAJOAX010055407">
    <property type="protein sequence ID" value="CAF4326942.1"/>
    <property type="molecule type" value="Genomic_DNA"/>
</dbReference>
<proteinExistence type="predicted"/>
<feature type="non-terminal residue" evidence="1">
    <location>
        <position position="1"/>
    </location>
</feature>
<dbReference type="AlphaFoldDB" id="A0A820JGS2"/>
<evidence type="ECO:0000313" key="1">
    <source>
        <dbReference type="EMBL" id="CAF4326942.1"/>
    </source>
</evidence>
<accession>A0A820JGS2</accession>
<sequence length="36" mass="4116">VDSRAKTLAHAMAYHREHDNRIIHEKLTGSPLFRGS</sequence>
<dbReference type="Proteomes" id="UP000663823">
    <property type="component" value="Unassembled WGS sequence"/>
</dbReference>
<comment type="caution">
    <text evidence="1">The sequence shown here is derived from an EMBL/GenBank/DDBJ whole genome shotgun (WGS) entry which is preliminary data.</text>
</comment>
<organism evidence="1 2">
    <name type="scientific">Rotaria sordida</name>
    <dbReference type="NCBI Taxonomy" id="392033"/>
    <lineage>
        <taxon>Eukaryota</taxon>
        <taxon>Metazoa</taxon>
        <taxon>Spiralia</taxon>
        <taxon>Gnathifera</taxon>
        <taxon>Rotifera</taxon>
        <taxon>Eurotatoria</taxon>
        <taxon>Bdelloidea</taxon>
        <taxon>Philodinida</taxon>
        <taxon>Philodinidae</taxon>
        <taxon>Rotaria</taxon>
    </lineage>
</organism>
<protein>
    <submittedName>
        <fullName evidence="1">Uncharacterized protein</fullName>
    </submittedName>
</protein>
<evidence type="ECO:0000313" key="2">
    <source>
        <dbReference type="Proteomes" id="UP000663823"/>
    </source>
</evidence>
<gene>
    <name evidence="1" type="ORF">OTI717_LOCUS42843</name>
</gene>
<name>A0A820JGS2_9BILA</name>
<reference evidence="1" key="1">
    <citation type="submission" date="2021-02" db="EMBL/GenBank/DDBJ databases">
        <authorList>
            <person name="Nowell W R."/>
        </authorList>
    </citation>
    <scope>NUCLEOTIDE SEQUENCE</scope>
</reference>